<evidence type="ECO:0000256" key="1">
    <source>
        <dbReference type="SAM" id="Phobius"/>
    </source>
</evidence>
<accession>A0A2H0W3P8</accession>
<dbReference type="EMBL" id="PEZY01000012">
    <property type="protein sequence ID" value="PIS05988.1"/>
    <property type="molecule type" value="Genomic_DNA"/>
</dbReference>
<sequence length="79" mass="9376">MLDRDFKRIYSYKYRRIGGVCAGMAYCFGIRTWIMRIMWIVATILCTPDLEIGVIAYTVFFIFSPVWEETPEDYVKICE</sequence>
<reference evidence="4" key="1">
    <citation type="submission" date="2017-09" db="EMBL/GenBank/DDBJ databases">
        <title>Depth-based differentiation of microbial function through sediment-hosted aquifers and enrichment of novel symbionts in the deep terrestrial subsurface.</title>
        <authorList>
            <person name="Probst A.J."/>
            <person name="Ladd B."/>
            <person name="Jarett J.K."/>
            <person name="Geller-Mcgrath D.E."/>
            <person name="Sieber C.M.K."/>
            <person name="Emerson J.B."/>
            <person name="Anantharaman K."/>
            <person name="Thomas B.C."/>
            <person name="Malmstrom R."/>
            <person name="Stieglmeier M."/>
            <person name="Klingl A."/>
            <person name="Woyke T."/>
            <person name="Ryan C.M."/>
            <person name="Banfield J.F."/>
        </authorList>
    </citation>
    <scope>NUCLEOTIDE SEQUENCE [LARGE SCALE GENOMIC DNA]</scope>
</reference>
<dbReference type="AlphaFoldDB" id="A0A2H0W3P8"/>
<gene>
    <name evidence="3" type="ORF">COT80_04445</name>
</gene>
<comment type="caution">
    <text evidence="3">The sequence shown here is derived from an EMBL/GenBank/DDBJ whole genome shotgun (WGS) entry which is preliminary data.</text>
</comment>
<evidence type="ECO:0000313" key="4">
    <source>
        <dbReference type="Proteomes" id="UP000229056"/>
    </source>
</evidence>
<organism evidence="3 4">
    <name type="scientific">Candidatus Buchananbacteria bacterium CG10_big_fil_rev_8_21_14_0_10_33_19</name>
    <dbReference type="NCBI Taxonomy" id="1974525"/>
    <lineage>
        <taxon>Bacteria</taxon>
        <taxon>Candidatus Buchananiibacteriota</taxon>
    </lineage>
</organism>
<evidence type="ECO:0000313" key="3">
    <source>
        <dbReference type="EMBL" id="PIS05988.1"/>
    </source>
</evidence>
<dbReference type="InterPro" id="IPR007168">
    <property type="entry name" value="Phageshock_PspC_N"/>
</dbReference>
<dbReference type="Proteomes" id="UP000229056">
    <property type="component" value="Unassembled WGS sequence"/>
</dbReference>
<keyword evidence="1" id="KW-0472">Membrane</keyword>
<proteinExistence type="predicted"/>
<keyword evidence="1" id="KW-1133">Transmembrane helix</keyword>
<protein>
    <recommendedName>
        <fullName evidence="2">Phage shock protein PspC N-terminal domain-containing protein</fullName>
    </recommendedName>
</protein>
<evidence type="ECO:0000259" key="2">
    <source>
        <dbReference type="Pfam" id="PF04024"/>
    </source>
</evidence>
<name>A0A2H0W3P8_9BACT</name>
<feature type="transmembrane region" description="Helical" evidence="1">
    <location>
        <begin position="37"/>
        <end position="63"/>
    </location>
</feature>
<feature type="domain" description="Phage shock protein PspC N-terminal" evidence="2">
    <location>
        <begin position="13"/>
        <end position="65"/>
    </location>
</feature>
<keyword evidence="1" id="KW-0812">Transmembrane</keyword>
<dbReference type="Pfam" id="PF04024">
    <property type="entry name" value="PspC"/>
    <property type="match status" value="1"/>
</dbReference>